<evidence type="ECO:0000256" key="5">
    <source>
        <dbReference type="ARBA" id="ARBA00023239"/>
    </source>
</evidence>
<evidence type="ECO:0008006" key="9">
    <source>
        <dbReference type="Google" id="ProtNLM"/>
    </source>
</evidence>
<feature type="region of interest" description="Disordered" evidence="6">
    <location>
        <begin position="1"/>
        <end position="25"/>
    </location>
</feature>
<sequence>MSLEAAIPPHLRTTRSQPLNTPPSYTPPVPAYTARFPQSTKHLVIAIYGAQTKSLPASSLHPLLKFIRSTLTSAPEHWDTASSTDSLGYQTHVVIAYWHSSTAHAAWSAASGFEAWWADLQPGPVGWFKEVFTPPIDRVETVFSDRVVPEGVAHMREDMSGEMREHVYWGSMRDRMPVAQTDALEGEVRKGDGHMGEADGDVDTAERRVRVRGQRNLCVIRSGQDWSDTRPEERKLYLETMHPVLEKGMWFLRDEGGEIGCLENRLMTVLDPEKLTTGTDKTFGLGYFDSMESLEKWSREHPTHMEIFGGFLKYVKQLDNDYTLRLFNEVLVLQQEQQDFEYIGCHPKTGMLSVGPESWIL</sequence>
<dbReference type="RefSeq" id="XP_033602017.1">
    <property type="nucleotide sequence ID" value="XM_033740611.1"/>
</dbReference>
<dbReference type="Pfam" id="PF13816">
    <property type="entry name" value="Dehydratase_hem"/>
    <property type="match status" value="1"/>
</dbReference>
<dbReference type="GO" id="GO:0046872">
    <property type="term" value="F:metal ion binding"/>
    <property type="evidence" value="ECO:0007669"/>
    <property type="project" value="UniProtKB-KW"/>
</dbReference>
<dbReference type="GO" id="GO:0016829">
    <property type="term" value="F:lyase activity"/>
    <property type="evidence" value="ECO:0007669"/>
    <property type="project" value="UniProtKB-KW"/>
</dbReference>
<protein>
    <recommendedName>
        <fullName evidence="9">Phenylacetaldoxime dehydratase</fullName>
    </recommendedName>
</protein>
<evidence type="ECO:0000256" key="4">
    <source>
        <dbReference type="ARBA" id="ARBA00023004"/>
    </source>
</evidence>
<reference evidence="7" key="1">
    <citation type="journal article" date="2020" name="Stud. Mycol.">
        <title>101 Dothideomycetes genomes: a test case for predicting lifestyles and emergence of pathogens.</title>
        <authorList>
            <person name="Haridas S."/>
            <person name="Albert R."/>
            <person name="Binder M."/>
            <person name="Bloem J."/>
            <person name="Labutti K."/>
            <person name="Salamov A."/>
            <person name="Andreopoulos B."/>
            <person name="Baker S."/>
            <person name="Barry K."/>
            <person name="Bills G."/>
            <person name="Bluhm B."/>
            <person name="Cannon C."/>
            <person name="Castanera R."/>
            <person name="Culley D."/>
            <person name="Daum C."/>
            <person name="Ezra D."/>
            <person name="Gonzalez J."/>
            <person name="Henrissat B."/>
            <person name="Kuo A."/>
            <person name="Liang C."/>
            <person name="Lipzen A."/>
            <person name="Lutzoni F."/>
            <person name="Magnuson J."/>
            <person name="Mondo S."/>
            <person name="Nolan M."/>
            <person name="Ohm R."/>
            <person name="Pangilinan J."/>
            <person name="Park H.-J."/>
            <person name="Ramirez L."/>
            <person name="Alfaro M."/>
            <person name="Sun H."/>
            <person name="Tritt A."/>
            <person name="Yoshinaga Y."/>
            <person name="Zwiers L.-H."/>
            <person name="Turgeon B."/>
            <person name="Goodwin S."/>
            <person name="Spatafora J."/>
            <person name="Crous P."/>
            <person name="Grigoriev I."/>
        </authorList>
    </citation>
    <scope>NUCLEOTIDE SEQUENCE</scope>
    <source>
        <strain evidence="7">CBS 121739</strain>
    </source>
</reference>
<evidence type="ECO:0000313" key="7">
    <source>
        <dbReference type="EMBL" id="KAF2759566.1"/>
    </source>
</evidence>
<dbReference type="OrthoDB" id="3359285at2759"/>
<evidence type="ECO:0000313" key="8">
    <source>
        <dbReference type="Proteomes" id="UP000799437"/>
    </source>
</evidence>
<evidence type="ECO:0000256" key="6">
    <source>
        <dbReference type="SAM" id="MobiDB-lite"/>
    </source>
</evidence>
<dbReference type="GeneID" id="54481665"/>
<keyword evidence="8" id="KW-1185">Reference proteome</keyword>
<dbReference type="AlphaFoldDB" id="A0A6A6WCJ1"/>
<evidence type="ECO:0000256" key="1">
    <source>
        <dbReference type="ARBA" id="ARBA00001970"/>
    </source>
</evidence>
<dbReference type="EMBL" id="ML996569">
    <property type="protein sequence ID" value="KAF2759566.1"/>
    <property type="molecule type" value="Genomic_DNA"/>
</dbReference>
<dbReference type="InterPro" id="IPR025702">
    <property type="entry name" value="OXD"/>
</dbReference>
<accession>A0A6A6WCJ1</accession>
<organism evidence="7 8">
    <name type="scientific">Pseudovirgaria hyperparasitica</name>
    <dbReference type="NCBI Taxonomy" id="470096"/>
    <lineage>
        <taxon>Eukaryota</taxon>
        <taxon>Fungi</taxon>
        <taxon>Dikarya</taxon>
        <taxon>Ascomycota</taxon>
        <taxon>Pezizomycotina</taxon>
        <taxon>Dothideomycetes</taxon>
        <taxon>Dothideomycetes incertae sedis</taxon>
        <taxon>Acrospermales</taxon>
        <taxon>Acrospermaceae</taxon>
        <taxon>Pseudovirgaria</taxon>
    </lineage>
</organism>
<evidence type="ECO:0000256" key="2">
    <source>
        <dbReference type="ARBA" id="ARBA00022617"/>
    </source>
</evidence>
<keyword evidence="2" id="KW-0349">Heme</keyword>
<gene>
    <name evidence="7" type="ORF">EJ05DRAFT_302431</name>
</gene>
<keyword evidence="3" id="KW-0479">Metal-binding</keyword>
<dbReference type="Proteomes" id="UP000799437">
    <property type="component" value="Unassembled WGS sequence"/>
</dbReference>
<name>A0A6A6WCJ1_9PEZI</name>
<proteinExistence type="predicted"/>
<keyword evidence="4" id="KW-0408">Iron</keyword>
<evidence type="ECO:0000256" key="3">
    <source>
        <dbReference type="ARBA" id="ARBA00022723"/>
    </source>
</evidence>
<comment type="cofactor">
    <cofactor evidence="1">
        <name>heme b</name>
        <dbReference type="ChEBI" id="CHEBI:60344"/>
    </cofactor>
</comment>
<keyword evidence="5" id="KW-0456">Lyase</keyword>